<reference evidence="2 3" key="2">
    <citation type="submission" date="2016-09" db="EMBL/GenBank/DDBJ databases">
        <authorList>
            <consortium name="Pathogen Informatics"/>
            <person name="Sun Q."/>
            <person name="Inoue M."/>
        </authorList>
    </citation>
    <scope>NUCLEOTIDE SEQUENCE [LARGE SCALE GENOMIC DNA]</scope>
    <source>
        <strain evidence="2 3">82C</strain>
    </source>
</reference>
<organism evidence="1 4">
    <name type="scientific">Staphylococcus caeli</name>
    <dbReference type="NCBI Taxonomy" id="2201815"/>
    <lineage>
        <taxon>Bacteria</taxon>
        <taxon>Bacillati</taxon>
        <taxon>Bacillota</taxon>
        <taxon>Bacilli</taxon>
        <taxon>Bacillales</taxon>
        <taxon>Staphylococcaceae</taxon>
        <taxon>Staphylococcus</taxon>
    </lineage>
</organism>
<reference evidence="1 4" key="1">
    <citation type="submission" date="2016-09" db="EMBL/GenBank/DDBJ databases">
        <authorList>
            <consortium name="Pathogen Informatics"/>
        </authorList>
    </citation>
    <scope>NUCLEOTIDE SEQUENCE [LARGE SCALE GENOMIC DNA]</scope>
    <source>
        <strain evidence="1 4">82B</strain>
    </source>
</reference>
<dbReference type="SUPFAM" id="SSF141571">
    <property type="entry name" value="Pentapeptide repeat-like"/>
    <property type="match status" value="1"/>
</dbReference>
<dbReference type="OrthoDB" id="9798656at2"/>
<evidence type="ECO:0000313" key="2">
    <source>
        <dbReference type="EMBL" id="SCS62081.1"/>
    </source>
</evidence>
<dbReference type="InterPro" id="IPR052949">
    <property type="entry name" value="PA_immunity-related"/>
</dbReference>
<evidence type="ECO:0000313" key="3">
    <source>
        <dbReference type="Proteomes" id="UP000095412"/>
    </source>
</evidence>
<dbReference type="Proteomes" id="UP000095768">
    <property type="component" value="Unassembled WGS sequence"/>
</dbReference>
<evidence type="ECO:0000313" key="1">
    <source>
        <dbReference type="EMBL" id="SCS33652.1"/>
    </source>
</evidence>
<dbReference type="RefSeq" id="WP_069995040.1">
    <property type="nucleotide sequence ID" value="NZ_FMPG01000001.1"/>
</dbReference>
<dbReference type="EMBL" id="FMPG01000001">
    <property type="protein sequence ID" value="SCS33652.1"/>
    <property type="molecule type" value="Genomic_DNA"/>
</dbReference>
<dbReference type="InterPro" id="IPR001646">
    <property type="entry name" value="5peptide_repeat"/>
</dbReference>
<evidence type="ECO:0000313" key="4">
    <source>
        <dbReference type="Proteomes" id="UP000095768"/>
    </source>
</evidence>
<protein>
    <submittedName>
        <fullName evidence="1">Uncharacterized protein conserved in bacteria</fullName>
    </submittedName>
</protein>
<dbReference type="AlphaFoldDB" id="A0A1D4H8W8"/>
<gene>
    <name evidence="1" type="ORF">SAMEA2297795_00262</name>
    <name evidence="2" type="ORF">SAMEA2297796_00819</name>
</gene>
<dbReference type="PANTHER" id="PTHR42999">
    <property type="entry name" value="ANTIBIOTIC RESISTANCE PROTEIN MCBG"/>
    <property type="match status" value="1"/>
</dbReference>
<dbReference type="PANTHER" id="PTHR42999:SF2">
    <property type="match status" value="1"/>
</dbReference>
<dbReference type="Pfam" id="PF13599">
    <property type="entry name" value="Pentapeptide_4"/>
    <property type="match status" value="1"/>
</dbReference>
<accession>A0A1D4H8W8</accession>
<proteinExistence type="predicted"/>
<dbReference type="EMBL" id="FMPI01000004">
    <property type="protein sequence ID" value="SCS62081.1"/>
    <property type="molecule type" value="Genomic_DNA"/>
</dbReference>
<sequence length="212" mass="24367">MKVQQPKISKKLEPKVLDDIFFMEDDILELAEINKSSLENNQLKRLLIYGSYIKDCNFANADLGRVDFTDVIFENCDFSNTNMEHGSIHRAVFKHCRMTGAMLKDMRFGDIVFNEVKGDFITIIESKIEKFLIENSNITNAEFHQNKLNHVIFTNTDINELSNFQTSLKTCDISKSYFETLTINKEDLVGCKISREQAIQFASLMGLIVVDD</sequence>
<name>A0A1D4H8W8_9STAP</name>
<keyword evidence="3" id="KW-1185">Reference proteome</keyword>
<dbReference type="Proteomes" id="UP000095412">
    <property type="component" value="Unassembled WGS sequence"/>
</dbReference>
<dbReference type="Gene3D" id="2.160.20.80">
    <property type="entry name" value="E3 ubiquitin-protein ligase SopA"/>
    <property type="match status" value="1"/>
</dbReference>